<proteinExistence type="predicted"/>
<dbReference type="KEGG" id="alkq:M9189_04550"/>
<name>A0A9J6ZST3_9BACT</name>
<reference evidence="2" key="1">
    <citation type="submission" date="2022-05" db="EMBL/GenBank/DDBJ databases">
        <authorList>
            <person name="Sun X."/>
        </authorList>
    </citation>
    <scope>NUCLEOTIDE SEQUENCE</scope>
    <source>
        <strain evidence="2">Ai-910</strain>
    </source>
</reference>
<evidence type="ECO:0000313" key="2">
    <source>
        <dbReference type="EMBL" id="URW80619.1"/>
    </source>
</evidence>
<reference evidence="2" key="2">
    <citation type="submission" date="2022-06" db="EMBL/GenBank/DDBJ databases">
        <title>Xiashengella guii gen. nov. sp. nov., a bacterium isolated form anaerobic digestion tank.</title>
        <authorList>
            <person name="Huang H."/>
        </authorList>
    </citation>
    <scope>NUCLEOTIDE SEQUENCE</scope>
    <source>
        <strain evidence="2">Ai-910</strain>
    </source>
</reference>
<feature type="chain" id="PRO_5039891824" evidence="1">
    <location>
        <begin position="21"/>
        <end position="250"/>
    </location>
</feature>
<dbReference type="RefSeq" id="WP_250724968.1">
    <property type="nucleotide sequence ID" value="NZ_CP098400.1"/>
</dbReference>
<dbReference type="Proteomes" id="UP001056426">
    <property type="component" value="Chromosome"/>
</dbReference>
<dbReference type="AlphaFoldDB" id="A0A9J6ZST3"/>
<keyword evidence="3" id="KW-1185">Reference proteome</keyword>
<gene>
    <name evidence="2" type="ORF">M9189_04550</name>
</gene>
<accession>A0A9J6ZST3</accession>
<dbReference type="EMBL" id="CP098400">
    <property type="protein sequence ID" value="URW80619.1"/>
    <property type="molecule type" value="Genomic_DNA"/>
</dbReference>
<sequence>MKKKYIILLMSLLWITEVSAQIVLEYNKIEYEDGATIVCDRYDGVVFNILDATNNYDGLRTDYKFENYSEIFGTEVVRDVIGNNGTFRLKNPCNTWCVVLNYSWKVMKNSDLIFEGQSAFTFVTTAYNLLKQDCSKAKKITGGCIAPYVIVDHQTQLYIPEGIGPTIDGIPFDKNSVYAYRWQYSDNKGTTWSDLEGTAADLNTTVVEGRWFRRQANVMGTWYNSNICEVRNNKYGNNNYILKRRYITGE</sequence>
<evidence type="ECO:0000256" key="1">
    <source>
        <dbReference type="SAM" id="SignalP"/>
    </source>
</evidence>
<protein>
    <submittedName>
        <fullName evidence="2">Uncharacterized protein</fullName>
    </submittedName>
</protein>
<organism evidence="2 3">
    <name type="scientific">Xiashengella succiniciproducens</name>
    <dbReference type="NCBI Taxonomy" id="2949635"/>
    <lineage>
        <taxon>Bacteria</taxon>
        <taxon>Pseudomonadati</taxon>
        <taxon>Bacteroidota</taxon>
        <taxon>Bacteroidia</taxon>
        <taxon>Marinilabiliales</taxon>
        <taxon>Marinilabiliaceae</taxon>
        <taxon>Xiashengella</taxon>
    </lineage>
</organism>
<feature type="signal peptide" evidence="1">
    <location>
        <begin position="1"/>
        <end position="20"/>
    </location>
</feature>
<keyword evidence="1" id="KW-0732">Signal</keyword>
<evidence type="ECO:0000313" key="3">
    <source>
        <dbReference type="Proteomes" id="UP001056426"/>
    </source>
</evidence>